<dbReference type="Gene3D" id="2.40.70.10">
    <property type="entry name" value="Acid Proteases"/>
    <property type="match status" value="1"/>
</dbReference>
<sequence length="163" mass="18594">MSINSQKRWLFLWIPKELGRLKPRLVGFPRRSKETRLPTFPCFSSELIFEVELITSQGEMIPVEVLLDTGFTTGYLAVHLQDIEALGWFKICSKVEMRTAQGIGYFDIYQGSIIVDGQEFMVPVHVGEALPDLLIGAQWLDWIRLEINKAEGILTLEVKTIPN</sequence>
<dbReference type="AlphaFoldDB" id="A0A1J1LU77"/>
<name>A0A1J1LU77_9CYAN</name>
<dbReference type="Proteomes" id="UP000184315">
    <property type="component" value="Unassembled WGS sequence"/>
</dbReference>
<reference evidence="2" key="1">
    <citation type="submission" date="2015-10" db="EMBL/GenBank/DDBJ databases">
        <authorList>
            <person name="Regsiter A."/>
            <person name="william w."/>
        </authorList>
    </citation>
    <scope>NUCLEOTIDE SEQUENCE [LARGE SCALE GENOMIC DNA]</scope>
</reference>
<dbReference type="InterPro" id="IPR021109">
    <property type="entry name" value="Peptidase_aspartic_dom_sf"/>
</dbReference>
<proteinExistence type="predicted"/>
<keyword evidence="2" id="KW-1185">Reference proteome</keyword>
<evidence type="ECO:0000313" key="1">
    <source>
        <dbReference type="EMBL" id="CUR35570.1"/>
    </source>
</evidence>
<protein>
    <recommendedName>
        <fullName evidence="3">Aspartyl protease</fullName>
    </recommendedName>
</protein>
<dbReference type="RefSeq" id="WP_245824389.1">
    <property type="nucleotide sequence ID" value="NZ_LN889815.1"/>
</dbReference>
<gene>
    <name evidence="1" type="ORF">PL9214670196</name>
</gene>
<organism evidence="1 2">
    <name type="scientific">Planktothrix tepida PCC 9214</name>
    <dbReference type="NCBI Taxonomy" id="671072"/>
    <lineage>
        <taxon>Bacteria</taxon>
        <taxon>Bacillati</taxon>
        <taxon>Cyanobacteriota</taxon>
        <taxon>Cyanophyceae</taxon>
        <taxon>Oscillatoriophycideae</taxon>
        <taxon>Oscillatoriales</taxon>
        <taxon>Microcoleaceae</taxon>
        <taxon>Planktothrix</taxon>
    </lineage>
</organism>
<evidence type="ECO:0008006" key="3">
    <source>
        <dbReference type="Google" id="ProtNLM"/>
    </source>
</evidence>
<accession>A0A1J1LU77</accession>
<dbReference type="STRING" id="671072.PL9214670196"/>
<dbReference type="EMBL" id="CZDF01000174">
    <property type="protein sequence ID" value="CUR35570.1"/>
    <property type="molecule type" value="Genomic_DNA"/>
</dbReference>
<evidence type="ECO:0000313" key="2">
    <source>
        <dbReference type="Proteomes" id="UP000184315"/>
    </source>
</evidence>